<comment type="subcellular location">
    <subcellularLocation>
        <location evidence="1">Cell outer membrane</location>
    </subcellularLocation>
</comment>
<comment type="similarity">
    <text evidence="2">Belongs to the SusD family.</text>
</comment>
<evidence type="ECO:0000313" key="9">
    <source>
        <dbReference type="EMBL" id="GEP98788.1"/>
    </source>
</evidence>
<dbReference type="Pfam" id="PF07980">
    <property type="entry name" value="SusD_RagB"/>
    <property type="match status" value="1"/>
</dbReference>
<evidence type="ECO:0000256" key="4">
    <source>
        <dbReference type="ARBA" id="ARBA00023136"/>
    </source>
</evidence>
<feature type="domain" description="RagB/SusD" evidence="7">
    <location>
        <begin position="262"/>
        <end position="512"/>
    </location>
</feature>
<evidence type="ECO:0000259" key="8">
    <source>
        <dbReference type="Pfam" id="PF14322"/>
    </source>
</evidence>
<gene>
    <name evidence="9" type="ORF">CCY01nite_50480</name>
</gene>
<dbReference type="InterPro" id="IPR033985">
    <property type="entry name" value="SusD-like_N"/>
</dbReference>
<feature type="signal peptide" evidence="6">
    <location>
        <begin position="1"/>
        <end position="19"/>
    </location>
</feature>
<sequence length="514" mass="57505">MRKLYILFIALTLANVACKDDFINLAPEDSPSGATYFKDEAGLRQALLATYNALRGLANVDYNMAEMRSDNTHYEDYTVNRGDGYVHRENIADFLDNAGNSYSANTYFACYTGIARANIVLTRAKAASIDEAVKTDIEAQAKFLRAYFYFKLVRYFGGVSLHLKEVEKADDAFVARSSAEEVYAQIIADAGDAVDQMKPPASFPQTGLATKGSATMLLAEVYMTLKRYRDAELLLKTLPGMGYQLLGNYEDVFSTSSKNSRESIFEVQYLQGIEQGQQSNFIYQFLPRSMDTQIITGVKTNNVNTGGYNIPTQDLIDAYEPGDKRLEASIGIAEGSYNTSLIFTFSAKKSVIDYTPAPGKVGVPYIKKFLHAHSNANNTNDNWPVYRYADALLLLAEALNEQNKAPEALPYLNQVRVPRSGLDAITEANPELLRPIIARERRVELAFENHRWHDLVRTGTAMETMEAFGNDLKLRLSYLPANAFQLESYMLLFPIPQSERELNPALTQNTGYEQ</sequence>
<reference evidence="9 10" key="1">
    <citation type="submission" date="2019-07" db="EMBL/GenBank/DDBJ databases">
        <title>Whole genome shotgun sequence of Chitinophaga cymbidii NBRC 109752.</title>
        <authorList>
            <person name="Hosoyama A."/>
            <person name="Uohara A."/>
            <person name="Ohji S."/>
            <person name="Ichikawa N."/>
        </authorList>
    </citation>
    <scope>NUCLEOTIDE SEQUENCE [LARGE SCALE GENOMIC DNA]</scope>
    <source>
        <strain evidence="9 10">NBRC 109752</strain>
    </source>
</reference>
<keyword evidence="4" id="KW-0472">Membrane</keyword>
<dbReference type="InterPro" id="IPR011990">
    <property type="entry name" value="TPR-like_helical_dom_sf"/>
</dbReference>
<dbReference type="SUPFAM" id="SSF48452">
    <property type="entry name" value="TPR-like"/>
    <property type="match status" value="1"/>
</dbReference>
<dbReference type="AlphaFoldDB" id="A0A512RSW9"/>
<evidence type="ECO:0000256" key="1">
    <source>
        <dbReference type="ARBA" id="ARBA00004442"/>
    </source>
</evidence>
<evidence type="ECO:0000259" key="7">
    <source>
        <dbReference type="Pfam" id="PF07980"/>
    </source>
</evidence>
<proteinExistence type="inferred from homology"/>
<dbReference type="Pfam" id="PF14322">
    <property type="entry name" value="SusD-like_3"/>
    <property type="match status" value="1"/>
</dbReference>
<organism evidence="9 10">
    <name type="scientific">Chitinophaga cymbidii</name>
    <dbReference type="NCBI Taxonomy" id="1096750"/>
    <lineage>
        <taxon>Bacteria</taxon>
        <taxon>Pseudomonadati</taxon>
        <taxon>Bacteroidota</taxon>
        <taxon>Chitinophagia</taxon>
        <taxon>Chitinophagales</taxon>
        <taxon>Chitinophagaceae</taxon>
        <taxon>Chitinophaga</taxon>
    </lineage>
</organism>
<evidence type="ECO:0000256" key="5">
    <source>
        <dbReference type="ARBA" id="ARBA00023237"/>
    </source>
</evidence>
<keyword evidence="10" id="KW-1185">Reference proteome</keyword>
<feature type="chain" id="PRO_5022232199" evidence="6">
    <location>
        <begin position="20"/>
        <end position="514"/>
    </location>
</feature>
<evidence type="ECO:0000256" key="3">
    <source>
        <dbReference type="ARBA" id="ARBA00022729"/>
    </source>
</evidence>
<feature type="domain" description="SusD-like N-terminal" evidence="8">
    <location>
        <begin position="63"/>
        <end position="222"/>
    </location>
</feature>
<evidence type="ECO:0000256" key="6">
    <source>
        <dbReference type="SAM" id="SignalP"/>
    </source>
</evidence>
<evidence type="ECO:0000313" key="10">
    <source>
        <dbReference type="Proteomes" id="UP000321436"/>
    </source>
</evidence>
<dbReference type="Gene3D" id="1.25.40.390">
    <property type="match status" value="1"/>
</dbReference>
<accession>A0A512RSW9</accession>
<comment type="caution">
    <text evidence="9">The sequence shown here is derived from an EMBL/GenBank/DDBJ whole genome shotgun (WGS) entry which is preliminary data.</text>
</comment>
<keyword evidence="5" id="KW-0998">Cell outer membrane</keyword>
<evidence type="ECO:0000256" key="2">
    <source>
        <dbReference type="ARBA" id="ARBA00006275"/>
    </source>
</evidence>
<dbReference type="EMBL" id="BKAU01000009">
    <property type="protein sequence ID" value="GEP98788.1"/>
    <property type="molecule type" value="Genomic_DNA"/>
</dbReference>
<dbReference type="RefSeq" id="WP_146867416.1">
    <property type="nucleotide sequence ID" value="NZ_BKAU01000009.1"/>
</dbReference>
<dbReference type="GO" id="GO:0009279">
    <property type="term" value="C:cell outer membrane"/>
    <property type="evidence" value="ECO:0007669"/>
    <property type="project" value="UniProtKB-SubCell"/>
</dbReference>
<dbReference type="OrthoDB" id="993981at2"/>
<dbReference type="InterPro" id="IPR012944">
    <property type="entry name" value="SusD_RagB_dom"/>
</dbReference>
<name>A0A512RSW9_9BACT</name>
<dbReference type="Proteomes" id="UP000321436">
    <property type="component" value="Unassembled WGS sequence"/>
</dbReference>
<keyword evidence="3 6" id="KW-0732">Signal</keyword>
<protein>
    <submittedName>
        <fullName evidence="9">Membrane protein</fullName>
    </submittedName>
</protein>